<dbReference type="GeneID" id="82189313"/>
<dbReference type="RefSeq" id="WP_065540103.1">
    <property type="nucleotide sequence ID" value="NZ_CAJTCC010000010.1"/>
</dbReference>
<accession>A0A1C7H684</accession>
<dbReference type="Gene3D" id="2.40.128.130">
    <property type="entry name" value="Autotransporter beta-domain"/>
    <property type="match status" value="1"/>
</dbReference>
<dbReference type="STRING" id="1796613.A4V03_19480"/>
<dbReference type="OrthoDB" id="1060107at2"/>
<dbReference type="KEGG" id="bcae:A4V03_19480"/>
<dbReference type="AlphaFoldDB" id="A0A1C7H684"/>
<protein>
    <submittedName>
        <fullName evidence="3">DUF3575 domain-containing protein</fullName>
    </submittedName>
</protein>
<feature type="signal peptide" evidence="1">
    <location>
        <begin position="1"/>
        <end position="22"/>
    </location>
</feature>
<dbReference type="Proteomes" id="UP000092631">
    <property type="component" value="Chromosome"/>
</dbReference>
<gene>
    <name evidence="2" type="ORF">A4V03_19480</name>
    <name evidence="3" type="ORF">E5353_12245</name>
</gene>
<organism evidence="2 4">
    <name type="scientific">Bacteroides caecimuris</name>
    <dbReference type="NCBI Taxonomy" id="1796613"/>
    <lineage>
        <taxon>Bacteria</taxon>
        <taxon>Pseudomonadati</taxon>
        <taxon>Bacteroidota</taxon>
        <taxon>Bacteroidia</taxon>
        <taxon>Bacteroidales</taxon>
        <taxon>Bacteroidaceae</taxon>
        <taxon>Bacteroides</taxon>
    </lineage>
</organism>
<name>A0A1C7H684_9BACE</name>
<evidence type="ECO:0000313" key="2">
    <source>
        <dbReference type="EMBL" id="ANU59486.1"/>
    </source>
</evidence>
<dbReference type="EMBL" id="SRYX01000047">
    <property type="protein sequence ID" value="TGY32056.1"/>
    <property type="molecule type" value="Genomic_DNA"/>
</dbReference>
<dbReference type="Pfam" id="PF12099">
    <property type="entry name" value="DUF3575"/>
    <property type="match status" value="1"/>
</dbReference>
<reference evidence="3 5" key="3">
    <citation type="submission" date="2019-04" db="EMBL/GenBank/DDBJ databases">
        <title>Microbes associate with the intestines of laboratory mice.</title>
        <authorList>
            <person name="Navarre W."/>
            <person name="Wong E."/>
            <person name="Huang K."/>
            <person name="Tropini C."/>
            <person name="Ng K."/>
            <person name="Yu B."/>
        </authorList>
    </citation>
    <scope>NUCLEOTIDE SEQUENCE [LARGE SCALE GENOMIC DNA]</scope>
    <source>
        <strain evidence="3 5">NM63_1-25</strain>
    </source>
</reference>
<reference evidence="4" key="1">
    <citation type="submission" date="2016-04" db="EMBL/GenBank/DDBJ databases">
        <title>Complete Genome Sequences of Twelve Strains of a Stable Defined Moderately Diverse Mouse Microbiota 2 (sDMDMm2).</title>
        <authorList>
            <person name="Uchimura Y."/>
            <person name="Wyss M."/>
            <person name="Brugiroux S."/>
            <person name="Limenitakis J.P."/>
            <person name="Stecher B."/>
            <person name="McCoy K.D."/>
            <person name="Macpherson A.J."/>
        </authorList>
    </citation>
    <scope>NUCLEOTIDE SEQUENCE [LARGE SCALE GENOMIC DNA]</scope>
    <source>
        <strain evidence="4">I48</strain>
    </source>
</reference>
<evidence type="ECO:0000313" key="5">
    <source>
        <dbReference type="Proteomes" id="UP000309566"/>
    </source>
</evidence>
<reference evidence="2" key="2">
    <citation type="submission" date="2017-04" db="EMBL/GenBank/DDBJ databases">
        <title>Complete Genome Sequences of Twelve Strains of a Stable Defined Moderately Diverse Mouse Microbiota 2 (sDMDMm2).</title>
        <authorList>
            <person name="Uchimura Y."/>
            <person name="Wyss M."/>
            <person name="Brugiroux S."/>
            <person name="Limenitakis J.P."/>
            <person name="Stecher B."/>
            <person name="McCoy K.D."/>
            <person name="Macpherson A.J."/>
        </authorList>
    </citation>
    <scope>NUCLEOTIDE SEQUENCE</scope>
    <source>
        <strain evidence="2">I48</strain>
    </source>
</reference>
<keyword evidence="4" id="KW-1185">Reference proteome</keyword>
<proteinExistence type="predicted"/>
<dbReference type="Proteomes" id="UP000309566">
    <property type="component" value="Unassembled WGS sequence"/>
</dbReference>
<accession>A0A4S2CU49</accession>
<dbReference type="InterPro" id="IPR021958">
    <property type="entry name" value="DUF3575"/>
</dbReference>
<sequence length="194" mass="22052">MKRKILFLMIALSVSLHFRLNAQEVAIKTNVLSDAFLNVNAGIEVSVAPRWSIDLSGDFNGWNLSHGRRWKHWLVQPEARYWFCEALGGHFVGLHAFTGQYNVGHLDTDFKFLGTNFANFKTHRYQGWIGGLGLAYGYSWLLGKHWNLEAEIGLGWAYTRFDRFECVGCGRRAGKGHHNYVGPTKAAVNLVYVF</sequence>
<evidence type="ECO:0000256" key="1">
    <source>
        <dbReference type="SAM" id="SignalP"/>
    </source>
</evidence>
<feature type="chain" id="PRO_5041598720" evidence="1">
    <location>
        <begin position="23"/>
        <end position="194"/>
    </location>
</feature>
<evidence type="ECO:0000313" key="3">
    <source>
        <dbReference type="EMBL" id="TGY32056.1"/>
    </source>
</evidence>
<dbReference type="InterPro" id="IPR036709">
    <property type="entry name" value="Autotransporte_beta_dom_sf"/>
</dbReference>
<keyword evidence="1" id="KW-0732">Signal</keyword>
<dbReference type="SUPFAM" id="SSF103515">
    <property type="entry name" value="Autotransporter"/>
    <property type="match status" value="1"/>
</dbReference>
<evidence type="ECO:0000313" key="4">
    <source>
        <dbReference type="Proteomes" id="UP000092631"/>
    </source>
</evidence>
<dbReference type="EMBL" id="CP015401">
    <property type="protein sequence ID" value="ANU59486.1"/>
    <property type="molecule type" value="Genomic_DNA"/>
</dbReference>